<dbReference type="InterPro" id="IPR056100">
    <property type="entry name" value="DUF7683"/>
</dbReference>
<accession>A0A2Z4YU46</accession>
<dbReference type="EMBL" id="CP030764">
    <property type="protein sequence ID" value="AXA44920.1"/>
    <property type="molecule type" value="Genomic_DNA"/>
</dbReference>
<evidence type="ECO:0000313" key="2">
    <source>
        <dbReference type="EMBL" id="AXA44920.1"/>
    </source>
</evidence>
<keyword evidence="2" id="KW-0614">Plasmid</keyword>
<geneLocation type="plasmid" evidence="2 3">
    <name>unnamed4</name>
</geneLocation>
<dbReference type="AlphaFoldDB" id="A0A2Z4YU46"/>
<sequence length="81" mass="9547">MQVSLVLELYEKQGQVLKNTLDVEFSDLEFFRRVLSVPDQDPLMYGSYKIDKISNGKIFDKYGFMLDVDRYDCYAGYRQIS</sequence>
<gene>
    <name evidence="2" type="ORF">DLJ82_6950</name>
</gene>
<name>A0A2Z4YU46_RHILE</name>
<evidence type="ECO:0000259" key="1">
    <source>
        <dbReference type="Pfam" id="PF24731"/>
    </source>
</evidence>
<feature type="domain" description="DUF7683" evidence="1">
    <location>
        <begin position="6"/>
        <end position="74"/>
    </location>
</feature>
<dbReference type="RefSeq" id="WP_027687407.1">
    <property type="nucleotide sequence ID" value="NZ_CP025014.1"/>
</dbReference>
<evidence type="ECO:0000313" key="3">
    <source>
        <dbReference type="Proteomes" id="UP000251166"/>
    </source>
</evidence>
<reference evidence="2 3" key="1">
    <citation type="submission" date="2018-07" db="EMBL/GenBank/DDBJ databases">
        <title>Rhizobium leguminosarum strain:ATCC 14479 Genome sequencing and assembly.</title>
        <authorList>
            <person name="Chakraborty R."/>
        </authorList>
    </citation>
    <scope>NUCLEOTIDE SEQUENCE [LARGE SCALE GENOMIC DNA]</scope>
    <source>
        <strain evidence="2 3">ATCC 14479</strain>
        <plasmid evidence="3">Plasmid unnamed4</plasmid>
    </source>
</reference>
<dbReference type="Pfam" id="PF24731">
    <property type="entry name" value="DUF7683"/>
    <property type="match status" value="1"/>
</dbReference>
<dbReference type="Proteomes" id="UP000251166">
    <property type="component" value="Plasmid unnamed4"/>
</dbReference>
<protein>
    <recommendedName>
        <fullName evidence="1">DUF7683 domain-containing protein</fullName>
    </recommendedName>
</protein>
<organism evidence="2 3">
    <name type="scientific">Rhizobium leguminosarum</name>
    <dbReference type="NCBI Taxonomy" id="384"/>
    <lineage>
        <taxon>Bacteria</taxon>
        <taxon>Pseudomonadati</taxon>
        <taxon>Pseudomonadota</taxon>
        <taxon>Alphaproteobacteria</taxon>
        <taxon>Hyphomicrobiales</taxon>
        <taxon>Rhizobiaceae</taxon>
        <taxon>Rhizobium/Agrobacterium group</taxon>
        <taxon>Rhizobium</taxon>
    </lineage>
</organism>
<proteinExistence type="predicted"/>